<feature type="transmembrane region" description="Helical" evidence="14">
    <location>
        <begin position="173"/>
        <end position="196"/>
    </location>
</feature>
<evidence type="ECO:0000256" key="2">
    <source>
        <dbReference type="ARBA" id="ARBA00022448"/>
    </source>
</evidence>
<keyword evidence="9 16" id="KW-0560">Oxidoreductase</keyword>
<dbReference type="GO" id="GO:0009325">
    <property type="term" value="C:nitrate reductase complex"/>
    <property type="evidence" value="ECO:0007669"/>
    <property type="project" value="InterPro"/>
</dbReference>
<dbReference type="GO" id="GO:0020037">
    <property type="term" value="F:heme binding"/>
    <property type="evidence" value="ECO:0007669"/>
    <property type="project" value="TreeGrafter"/>
</dbReference>
<evidence type="ECO:0000313" key="16">
    <source>
        <dbReference type="EMBL" id="KEF37645.1"/>
    </source>
</evidence>
<keyword evidence="11" id="KW-0534">Nitrate assimilation</keyword>
<keyword evidence="5 14" id="KW-0812">Transmembrane</keyword>
<dbReference type="PANTHER" id="PTHR30598:SF3">
    <property type="entry name" value="RESPIRATORY NITRATE REDUCTASE 1 GAMMA CHAIN"/>
    <property type="match status" value="1"/>
</dbReference>
<dbReference type="NCBIfam" id="TIGR00351">
    <property type="entry name" value="narI"/>
    <property type="match status" value="1"/>
</dbReference>
<gene>
    <name evidence="16" type="ORF">M670_03227</name>
</gene>
<accession>A0A072NWQ5</accession>
<feature type="binding site" description="axial binding residue" evidence="13">
    <location>
        <position position="203"/>
    </location>
    <ligand>
        <name>heme b</name>
        <dbReference type="ChEBI" id="CHEBI:60344"/>
        <label>1</label>
    </ligand>
    <ligandPart>
        <name>Fe</name>
        <dbReference type="ChEBI" id="CHEBI:18248"/>
    </ligandPart>
</feature>
<dbReference type="RefSeq" id="WP_035196711.1">
    <property type="nucleotide sequence ID" value="NZ_JJRY01000013.1"/>
</dbReference>
<feature type="binding site" description="axial binding residue" evidence="13">
    <location>
        <position position="63"/>
    </location>
    <ligand>
        <name>heme b</name>
        <dbReference type="ChEBI" id="CHEBI:60344"/>
        <label>1</label>
    </ligand>
    <ligandPart>
        <name>Fe</name>
        <dbReference type="ChEBI" id="CHEBI:18248"/>
    </ligandPart>
</feature>
<dbReference type="FunFam" id="1.20.950.20:FF:000001">
    <property type="entry name" value="Respiratory nitrate reductase subunit gamma"/>
    <property type="match status" value="1"/>
</dbReference>
<dbReference type="PATRIC" id="fig|1348973.3.peg.3106"/>
<evidence type="ECO:0000256" key="1">
    <source>
        <dbReference type="ARBA" id="ARBA00004651"/>
    </source>
</evidence>
<dbReference type="Proteomes" id="UP000027936">
    <property type="component" value="Unassembled WGS sequence"/>
</dbReference>
<dbReference type="GO" id="GO:0019645">
    <property type="term" value="P:anaerobic electron transport chain"/>
    <property type="evidence" value="ECO:0007669"/>
    <property type="project" value="TreeGrafter"/>
</dbReference>
<dbReference type="SUPFAM" id="SSF103501">
    <property type="entry name" value="Respiratory nitrate reductase 1 gamma chain"/>
    <property type="match status" value="1"/>
</dbReference>
<feature type="binding site" description="axial binding residue" evidence="13">
    <location>
        <position position="53"/>
    </location>
    <ligand>
        <name>heme b</name>
        <dbReference type="ChEBI" id="CHEBI:60344"/>
        <label>1</label>
    </ligand>
    <ligandPart>
        <name>Fe</name>
        <dbReference type="ChEBI" id="CHEBI:18248"/>
    </ligandPart>
</feature>
<evidence type="ECO:0000256" key="14">
    <source>
        <dbReference type="SAM" id="Phobius"/>
    </source>
</evidence>
<evidence type="ECO:0000256" key="4">
    <source>
        <dbReference type="ARBA" id="ARBA00022617"/>
    </source>
</evidence>
<dbReference type="InterPro" id="IPR023234">
    <property type="entry name" value="NarG-like_domain"/>
</dbReference>
<feature type="transmembrane region" description="Helical" evidence="14">
    <location>
        <begin position="89"/>
        <end position="107"/>
    </location>
</feature>
<feature type="transmembrane region" description="Helical" evidence="14">
    <location>
        <begin position="44"/>
        <end position="69"/>
    </location>
</feature>
<dbReference type="GO" id="GO:0042128">
    <property type="term" value="P:nitrate assimilation"/>
    <property type="evidence" value="ECO:0007669"/>
    <property type="project" value="UniProtKB-KW"/>
</dbReference>
<evidence type="ECO:0000256" key="12">
    <source>
        <dbReference type="ARBA" id="ARBA00023136"/>
    </source>
</evidence>
<comment type="caution">
    <text evidence="16">The sequence shown here is derived from an EMBL/GenBank/DDBJ whole genome shotgun (WGS) entry which is preliminary data.</text>
</comment>
<protein>
    <submittedName>
        <fullName evidence="16">Respiratory nitrate reductase gamma subunit</fullName>
        <ecNumber evidence="16">1.7.99.4</ecNumber>
    </submittedName>
</protein>
<dbReference type="GO" id="GO:0005886">
    <property type="term" value="C:plasma membrane"/>
    <property type="evidence" value="ECO:0007669"/>
    <property type="project" value="UniProtKB-SubCell"/>
</dbReference>
<dbReference type="InterPro" id="IPR003816">
    <property type="entry name" value="Nitrate_red_gam"/>
</dbReference>
<feature type="binding site" description="axial binding residue" evidence="13">
    <location>
        <position position="185"/>
    </location>
    <ligand>
        <name>heme b</name>
        <dbReference type="ChEBI" id="CHEBI:60344"/>
        <label>1</label>
    </ligand>
    <ligandPart>
        <name>Fe</name>
        <dbReference type="ChEBI" id="CHEBI:18248"/>
    </ligandPart>
</feature>
<sequence>MQQFLWVIFPYLMITIFVVGHFYRYNTGQLAWTAKSSEFLEKRLLRWGSMMFHIGILMVFAGHLVGLLIPKDVMAHFGVSETLYHAGAVYGGGMVGILTFVGILLLLNRRFTNERVRNTSDFGDFLTVVLILLIVGVGVYNTIIGNQLNHAFDYRETISPWFRGLISFNPDSALMAGVPLGFQLHVLLSFALLGIWPFTRLVHVWSVPLTYFNRSYILYRKREHIK</sequence>
<dbReference type="InterPro" id="IPR051936">
    <property type="entry name" value="Heme-iron_electron_transfer"/>
</dbReference>
<feature type="transmembrane region" description="Helical" evidence="14">
    <location>
        <begin position="119"/>
        <end position="140"/>
    </location>
</feature>
<dbReference type="OrthoDB" id="9788113at2"/>
<dbReference type="EC" id="1.7.99.4" evidence="16"/>
<dbReference type="Pfam" id="PF02665">
    <property type="entry name" value="Nitrate_red_gam"/>
    <property type="match status" value="1"/>
</dbReference>
<keyword evidence="10 13" id="KW-0408">Iron</keyword>
<evidence type="ECO:0000256" key="11">
    <source>
        <dbReference type="ARBA" id="ARBA00023063"/>
    </source>
</evidence>
<dbReference type="GO" id="GO:0009055">
    <property type="term" value="F:electron transfer activity"/>
    <property type="evidence" value="ECO:0007669"/>
    <property type="project" value="TreeGrafter"/>
</dbReference>
<evidence type="ECO:0000256" key="5">
    <source>
        <dbReference type="ARBA" id="ARBA00022692"/>
    </source>
</evidence>
<evidence type="ECO:0000256" key="3">
    <source>
        <dbReference type="ARBA" id="ARBA00022475"/>
    </source>
</evidence>
<dbReference type="GO" id="GO:0046872">
    <property type="term" value="F:metal ion binding"/>
    <property type="evidence" value="ECO:0007669"/>
    <property type="project" value="UniProtKB-KW"/>
</dbReference>
<dbReference type="AlphaFoldDB" id="A0A072NWQ5"/>
<keyword evidence="2" id="KW-0813">Transport</keyword>
<comment type="subcellular location">
    <subcellularLocation>
        <location evidence="1">Cell membrane</location>
        <topology evidence="1">Multi-pass membrane protein</topology>
    </subcellularLocation>
</comment>
<evidence type="ECO:0000256" key="8">
    <source>
        <dbReference type="ARBA" id="ARBA00022989"/>
    </source>
</evidence>
<proteinExistence type="predicted"/>
<evidence type="ECO:0000256" key="13">
    <source>
        <dbReference type="PIRSR" id="PIRSR603816-1"/>
    </source>
</evidence>
<evidence type="ECO:0000259" key="15">
    <source>
        <dbReference type="Pfam" id="PF02665"/>
    </source>
</evidence>
<evidence type="ECO:0000256" key="7">
    <source>
        <dbReference type="ARBA" id="ARBA00022982"/>
    </source>
</evidence>
<evidence type="ECO:0000256" key="6">
    <source>
        <dbReference type="ARBA" id="ARBA00022723"/>
    </source>
</evidence>
<dbReference type="EMBL" id="JJRY01000013">
    <property type="protein sequence ID" value="KEF37645.1"/>
    <property type="molecule type" value="Genomic_DNA"/>
</dbReference>
<name>A0A072NWQ5_SCHAZ</name>
<keyword evidence="4 13" id="KW-0349">Heme</keyword>
<reference evidence="16 17" key="1">
    <citation type="submission" date="2014-04" db="EMBL/GenBank/DDBJ databases">
        <title>Draft genome sequence of Bacillus azotoformans MEV2011, a (co-) denitrifying strain unable to grow in the presence of oxygen.</title>
        <authorList>
            <person name="Nielsen M."/>
            <person name="Schreiber L."/>
            <person name="Finster K."/>
            <person name="Schramm A."/>
        </authorList>
    </citation>
    <scope>NUCLEOTIDE SEQUENCE [LARGE SCALE GENOMIC DNA]</scope>
    <source>
        <strain evidence="16 17">MEV2011</strain>
    </source>
</reference>
<evidence type="ECO:0000313" key="17">
    <source>
        <dbReference type="Proteomes" id="UP000027936"/>
    </source>
</evidence>
<evidence type="ECO:0000256" key="10">
    <source>
        <dbReference type="ARBA" id="ARBA00023004"/>
    </source>
</evidence>
<feature type="transmembrane region" description="Helical" evidence="14">
    <location>
        <begin position="6"/>
        <end position="23"/>
    </location>
</feature>
<keyword evidence="7" id="KW-0249">Electron transport</keyword>
<keyword evidence="3" id="KW-1003">Cell membrane</keyword>
<evidence type="ECO:0000256" key="9">
    <source>
        <dbReference type="ARBA" id="ARBA00023002"/>
    </source>
</evidence>
<keyword evidence="6" id="KW-0479">Metal-binding</keyword>
<dbReference type="InterPro" id="IPR036197">
    <property type="entry name" value="NarG-like_sf"/>
</dbReference>
<organism evidence="16 17">
    <name type="scientific">Schinkia azotoformans MEV2011</name>
    <dbReference type="NCBI Taxonomy" id="1348973"/>
    <lineage>
        <taxon>Bacteria</taxon>
        <taxon>Bacillati</taxon>
        <taxon>Bacillota</taxon>
        <taxon>Bacilli</taxon>
        <taxon>Bacillales</taxon>
        <taxon>Bacillaceae</taxon>
        <taxon>Calidifontibacillus/Schinkia group</taxon>
        <taxon>Schinkia</taxon>
    </lineage>
</organism>
<dbReference type="PANTHER" id="PTHR30598">
    <property type="entry name" value="NITRATE REDUCTASE PRIVATE CHAPERONE, REDOX ENZYME MATURATION PROTEIN REMP FAMILY"/>
    <property type="match status" value="1"/>
</dbReference>
<keyword evidence="8 14" id="KW-1133">Transmembrane helix</keyword>
<dbReference type="Gene3D" id="1.20.950.20">
    <property type="entry name" value="Transmembrane di-heme cytochromes, Chain C"/>
    <property type="match status" value="1"/>
</dbReference>
<feature type="domain" description="NarG-like" evidence="15">
    <location>
        <begin position="3"/>
        <end position="222"/>
    </location>
</feature>
<dbReference type="GeneID" id="89468626"/>
<keyword evidence="12 14" id="KW-0472">Membrane</keyword>
<dbReference type="GO" id="GO:0008940">
    <property type="term" value="F:nitrate reductase activity"/>
    <property type="evidence" value="ECO:0007669"/>
    <property type="project" value="InterPro"/>
</dbReference>